<sequence length="666" mass="78307">MAKKVDQTNLISNIKSLTLSGYVKKADRNIIVEDLIILKDKLLEQNNPEAKDNASTLNKVIKALDMDKMSKKEKDLWKNSKKSLIGIVNGYYESYKNTNNQDYDKNNSKNNSKKNNLNIDEVEKILDGKILSYNKFNENHPMNGVSYDKSKNLYIVNHDNVIKKFKTLQCATGYIINLGEELGKKNSKSFQKDTENENIIKKYFQYGGYYFLVYFISGIMYFDIQHIISVLNLKNSCVRKKREEFADNISKHIWFKNEHDGYIKRELVTEEIMYNIILSSNSTFSKSFKTEVSKILVQLRENGELDFVDDKIVLKDKSKRGLRSRYEVNKMVNEITDHGFDNLAEQQSIPFMYGNLSNVEVIRNMISMGNRIEVSTYHKDHVMYVFVIPIKQDHNHIIIKIGYSFDIVDRIKTLRNEYKSRVYLIRLKFVRGESDEDEFHKIIKQSYPHLIEEVNINNKSKTELYKFHPILIEQFDGYMNEFNNNKKIKKAPILTPEESVIVQEVKTQDSVFLQQLMEFKNNSDSVNKYIYDLIVLREKYDHELRVLEYKKNMVKMKYETHDQMKEYMNLKIKYLEVKNKYLNTIRSKNSDKPKYLCSDDLENSDLEDSDLENSDLENSEDLEKIVPNKIRMTKSAPPTSRKYTTVKSSSISRIPLRKSCSKIIEL</sequence>
<gene>
    <name evidence="2" type="primary">L3</name>
    <name evidence="3" type="ORF">MIMI_L3</name>
</gene>
<evidence type="ECO:0000313" key="7">
    <source>
        <dbReference type="Proteomes" id="UP000274448"/>
    </source>
</evidence>
<accession>A0A0G2YEM9</accession>
<dbReference type="EMBL" id="JN036606">
    <property type="protein sequence ID" value="AEJ34324.1"/>
    <property type="molecule type" value="Genomic_DNA"/>
</dbReference>
<protein>
    <submittedName>
        <fullName evidence="3">Uncharacterized protein L3</fullName>
    </submittedName>
</protein>
<feature type="transmembrane region" description="Helical" evidence="1">
    <location>
        <begin position="209"/>
        <end position="233"/>
    </location>
</feature>
<evidence type="ECO:0000256" key="1">
    <source>
        <dbReference type="SAM" id="Phobius"/>
    </source>
</evidence>
<dbReference type="RefSeq" id="YP_003986477.1">
    <property type="nucleotide sequence ID" value="NC_014649.1"/>
</dbReference>
<dbReference type="KEGG" id="vg:9924572"/>
<dbReference type="Proteomes" id="UP000201519">
    <property type="component" value="Segment"/>
</dbReference>
<proteinExistence type="predicted"/>
<evidence type="ECO:0000313" key="6">
    <source>
        <dbReference type="Proteomes" id="UP000240552"/>
    </source>
</evidence>
<keyword evidence="5" id="KW-1185">Reference proteome</keyword>
<dbReference type="Proteomes" id="UP000274448">
    <property type="component" value="Segment"/>
</dbReference>
<organismHost>
    <name type="scientific">Acanthamoeba polyphaga</name>
    <name type="common">Amoeba</name>
    <dbReference type="NCBI Taxonomy" id="5757"/>
</organismHost>
<reference evidence="4 7" key="3">
    <citation type="submission" date="2014-10" db="EMBL/GenBank/DDBJ databases">
        <title>Pan-genome analysis of Brazilian lineage A amoebal mimiviruses.</title>
        <authorList>
            <person name="Assis F.L."/>
            <person name="Abrahao J.S."/>
            <person name="Kroon E.G."/>
            <person name="Dornas F.P."/>
            <person name="Andrade K.R."/>
            <person name="Borato P.V.M."/>
            <person name="Pilotto M.R."/>
            <person name="Benamar S."/>
            <person name="LaScola B."/>
            <person name="Colson P."/>
        </authorList>
    </citation>
    <scope>NUCLEOTIDE SEQUENCE [LARGE SCALE GENOMIC DNA]</scope>
    <source>
        <strain evidence="4 7">Amazonia</strain>
    </source>
</reference>
<reference evidence="3 6" key="1">
    <citation type="journal article" date="2011" name="Proc. Natl. Acad. Sci. U.S.A.">
        <title>Mimivirus shows dramatic genome reduction after intraamoebal culture.</title>
        <authorList>
            <person name="Boyer M."/>
            <person name="Azza S."/>
            <person name="Barrassi L."/>
            <person name="Klose T."/>
            <person name="Campocasso A."/>
            <person name="Pagnier I."/>
            <person name="Fournous G."/>
            <person name="Borg A."/>
            <person name="Robert C."/>
            <person name="Zhang X."/>
            <person name="Desnues C."/>
            <person name="Henrissat B."/>
            <person name="Rossmann M.G."/>
            <person name="La Scola B."/>
            <person name="Raoult D."/>
        </authorList>
    </citation>
    <scope>NUCLEOTIDE SEQUENCE [LARGE SCALE GENOMIC DNA]</scope>
    <source>
        <strain evidence="3">M4</strain>
    </source>
</reference>
<keyword evidence="1" id="KW-1133">Transmembrane helix</keyword>
<accession>E3VXG3</accession>
<evidence type="ECO:0000313" key="3">
    <source>
        <dbReference type="EMBL" id="AEJ34324.1"/>
    </source>
</evidence>
<dbReference type="GeneID" id="9924572"/>
<reference evidence="2 5" key="2">
    <citation type="journal article" date="2011" name="Virol. J.">
        <title>Breaking the 1000-gene barrier for Mimivirus using ultra-deep genome and transcriptome sequencing.</title>
        <authorList>
            <person name="Legendre M."/>
            <person name="Santini S."/>
            <person name="Rico A."/>
            <person name="Abergel C."/>
            <person name="Claverie J.M."/>
        </authorList>
    </citation>
    <scope>NUCLEOTIDE SEQUENCE [LARGE SCALE GENOMIC DNA]</scope>
</reference>
<evidence type="ECO:0000313" key="2">
    <source>
        <dbReference type="EMBL" id="ADO18147.1"/>
    </source>
</evidence>
<keyword evidence="1" id="KW-0472">Membrane</keyword>
<evidence type="ECO:0000313" key="4">
    <source>
        <dbReference type="EMBL" id="AKI81606.1"/>
    </source>
</evidence>
<dbReference type="OrthoDB" id="30759at10239"/>
<dbReference type="Proteomes" id="UP000240552">
    <property type="component" value="Segment"/>
</dbReference>
<dbReference type="EMBL" id="KM982403">
    <property type="protein sequence ID" value="AKI81606.1"/>
    <property type="molecule type" value="Genomic_DNA"/>
</dbReference>
<evidence type="ECO:0000313" key="5">
    <source>
        <dbReference type="Proteomes" id="UP000201519"/>
    </source>
</evidence>
<name>A0A0G2YEM9_MIMIV</name>
<dbReference type="EMBL" id="HQ336222">
    <property type="protein sequence ID" value="ADO18147.1"/>
    <property type="molecule type" value="Genomic_DNA"/>
</dbReference>
<organism evidence="2 5">
    <name type="scientific">Acanthamoeba polyphaga mimivirus</name>
    <name type="common">APMV</name>
    <dbReference type="NCBI Taxonomy" id="212035"/>
    <lineage>
        <taxon>Viruses</taxon>
        <taxon>Varidnaviria</taxon>
        <taxon>Bamfordvirae</taxon>
        <taxon>Nucleocytoviricota</taxon>
        <taxon>Megaviricetes</taxon>
        <taxon>Imitervirales</taxon>
        <taxon>Mimiviridae</taxon>
        <taxon>Megamimivirinae</taxon>
        <taxon>Mimivirus</taxon>
        <taxon>Mimivirus bradfordmassiliense</taxon>
    </lineage>
</organism>
<keyword evidence="1" id="KW-0812">Transmembrane</keyword>